<evidence type="ECO:0000313" key="3">
    <source>
        <dbReference type="EMBL" id="SDD91906.1"/>
    </source>
</evidence>
<dbReference type="PANTHER" id="PTHR42870:SF6">
    <property type="entry name" value="ACETYL-COA C-ACYLTRANSFERASE"/>
    <property type="match status" value="1"/>
</dbReference>
<proteinExistence type="predicted"/>
<dbReference type="PIRSF" id="PIRSF000429">
    <property type="entry name" value="Ac-CoA_Ac_transf"/>
    <property type="match status" value="1"/>
</dbReference>
<dbReference type="Pfam" id="PF22691">
    <property type="entry name" value="Thiolase_C_1"/>
    <property type="match status" value="1"/>
</dbReference>
<dbReference type="SUPFAM" id="SSF53901">
    <property type="entry name" value="Thiolase-like"/>
    <property type="match status" value="2"/>
</dbReference>
<dbReference type="InterPro" id="IPR002155">
    <property type="entry name" value="Thiolase"/>
</dbReference>
<dbReference type="RefSeq" id="WP_068302788.1">
    <property type="nucleotide sequence ID" value="NZ_FNAK01000003.1"/>
</dbReference>
<dbReference type="PANTHER" id="PTHR42870">
    <property type="entry name" value="ACETYL-COA C-ACETYLTRANSFERASE"/>
    <property type="match status" value="1"/>
</dbReference>
<sequence length="409" mass="43301">MAQPVFIIGGSQTDFARNWAREGSGLHELMDTSINGALDQSGMAGSDIEVAHIGNFVGELFAGQGNLGGFLATINADLMGIPASRHEGACASGSLAILAATADIEACRYGTALVTGVELMRNVPGRQAADFLGAAAWQGRETDGRKYVWPSIFSDLLEFYQDRYGIEREHLAAISRKNFDNAKANPLAQTRHWEFPAEAFGEDDDANPVIEGSIRRSDCGQVTDGAATVILAGEKVAAAWAARHGKSLADLPRISCWGHTSAPMMLADKLKAAPKEGYLFPMIRKAITDAFKRADIPGHQALDGIELHDCFSITEYMLTEHFGLAAPGEAWKAIEAGDTLKTGKLPVNASGGLIGGGHPVGATGIRMLLDASKQVTGQAGDCQIDGARRMATMNIGGSGVTNVSFIVER</sequence>
<evidence type="ECO:0000259" key="2">
    <source>
        <dbReference type="Pfam" id="PF22691"/>
    </source>
</evidence>
<accession>A0A1G6YQT7</accession>
<dbReference type="InterPro" id="IPR016039">
    <property type="entry name" value="Thiolase-like"/>
</dbReference>
<evidence type="ECO:0000259" key="1">
    <source>
        <dbReference type="Pfam" id="PF00108"/>
    </source>
</evidence>
<dbReference type="Gene3D" id="3.40.47.10">
    <property type="match status" value="1"/>
</dbReference>
<keyword evidence="4" id="KW-1185">Reference proteome</keyword>
<keyword evidence="3" id="KW-0808">Transferase</keyword>
<gene>
    <name evidence="3" type="ORF">SAMN04488071_1686</name>
</gene>
<evidence type="ECO:0000313" key="4">
    <source>
        <dbReference type="Proteomes" id="UP000183685"/>
    </source>
</evidence>
<dbReference type="NCBIfam" id="NF004936">
    <property type="entry name" value="PRK06289.1"/>
    <property type="match status" value="1"/>
</dbReference>
<dbReference type="STRING" id="637679.GCA_001550055_01367"/>
<dbReference type="Pfam" id="PF00108">
    <property type="entry name" value="Thiolase_N"/>
    <property type="match status" value="1"/>
</dbReference>
<reference evidence="3 4" key="1">
    <citation type="submission" date="2016-10" db="EMBL/GenBank/DDBJ databases">
        <authorList>
            <person name="de Groot N.N."/>
        </authorList>
    </citation>
    <scope>NUCLEOTIDE SEQUENCE [LARGE SCALE GENOMIC DNA]</scope>
    <source>
        <strain evidence="3 4">CGMCC 1.9109</strain>
    </source>
</reference>
<feature type="domain" description="Thiolase C-terminal" evidence="2">
    <location>
        <begin position="280"/>
        <end position="408"/>
    </location>
</feature>
<feature type="domain" description="Thiolase N-terminal" evidence="1">
    <location>
        <begin position="5"/>
        <end position="192"/>
    </location>
</feature>
<organism evidence="3 4">
    <name type="scientific">Kordiimonas lacus</name>
    <dbReference type="NCBI Taxonomy" id="637679"/>
    <lineage>
        <taxon>Bacteria</taxon>
        <taxon>Pseudomonadati</taxon>
        <taxon>Pseudomonadota</taxon>
        <taxon>Alphaproteobacteria</taxon>
        <taxon>Kordiimonadales</taxon>
        <taxon>Kordiimonadaceae</taxon>
        <taxon>Kordiimonas</taxon>
    </lineage>
</organism>
<protein>
    <submittedName>
        <fullName evidence="3">Acetyl-CoA C-acetyltransferase</fullName>
    </submittedName>
</protein>
<dbReference type="CDD" id="cd00829">
    <property type="entry name" value="SCP-x_thiolase"/>
    <property type="match status" value="1"/>
</dbReference>
<dbReference type="InterPro" id="IPR020616">
    <property type="entry name" value="Thiolase_N"/>
</dbReference>
<dbReference type="InterPro" id="IPR055140">
    <property type="entry name" value="Thiolase_C_2"/>
</dbReference>
<dbReference type="Proteomes" id="UP000183685">
    <property type="component" value="Unassembled WGS sequence"/>
</dbReference>
<dbReference type="AlphaFoldDB" id="A0A1G6YQT7"/>
<dbReference type="GO" id="GO:0003988">
    <property type="term" value="F:acetyl-CoA C-acyltransferase activity"/>
    <property type="evidence" value="ECO:0007669"/>
    <property type="project" value="UniProtKB-ARBA"/>
</dbReference>
<dbReference type="EMBL" id="FNAK01000003">
    <property type="protein sequence ID" value="SDD91906.1"/>
    <property type="molecule type" value="Genomic_DNA"/>
</dbReference>
<dbReference type="OrthoDB" id="9790314at2"/>
<name>A0A1G6YQT7_9PROT</name>